<dbReference type="CDD" id="cd18809">
    <property type="entry name" value="SF1_C_RecD"/>
    <property type="match status" value="1"/>
</dbReference>
<dbReference type="InterPro" id="IPR027417">
    <property type="entry name" value="P-loop_NTPase"/>
</dbReference>
<protein>
    <recommendedName>
        <fullName evidence="3">UvrD-like helicase C-terminal domain-containing protein</fullName>
    </recommendedName>
</protein>
<dbReference type="SUPFAM" id="SSF52540">
    <property type="entry name" value="P-loop containing nucleoside triphosphate hydrolases"/>
    <property type="match status" value="1"/>
</dbReference>
<comment type="caution">
    <text evidence="1">The sequence shown here is derived from an EMBL/GenBank/DDBJ whole genome shotgun (WGS) entry which is preliminary data.</text>
</comment>
<dbReference type="PANTHER" id="PTHR47642">
    <property type="entry name" value="ATP-DEPENDENT DNA HELICASE"/>
    <property type="match status" value="1"/>
</dbReference>
<name>A0A232M6U8_9EURO</name>
<dbReference type="EMBL" id="NPHW01002127">
    <property type="protein sequence ID" value="OXV12111.1"/>
    <property type="molecule type" value="Genomic_DNA"/>
</dbReference>
<evidence type="ECO:0000313" key="1">
    <source>
        <dbReference type="EMBL" id="OXV12111.1"/>
    </source>
</evidence>
<proteinExistence type="predicted"/>
<organism evidence="1 2">
    <name type="scientific">Elaphomyces granulatus</name>
    <dbReference type="NCBI Taxonomy" id="519963"/>
    <lineage>
        <taxon>Eukaryota</taxon>
        <taxon>Fungi</taxon>
        <taxon>Dikarya</taxon>
        <taxon>Ascomycota</taxon>
        <taxon>Pezizomycotina</taxon>
        <taxon>Eurotiomycetes</taxon>
        <taxon>Eurotiomycetidae</taxon>
        <taxon>Eurotiales</taxon>
        <taxon>Elaphomycetaceae</taxon>
        <taxon>Elaphomyces</taxon>
    </lineage>
</organism>
<reference evidence="1 2" key="1">
    <citation type="journal article" date="2015" name="Environ. Microbiol.">
        <title>Metagenome sequence of Elaphomyces granulatus from sporocarp tissue reveals Ascomycota ectomycorrhizal fingerprints of genome expansion and a Proteobacteria-rich microbiome.</title>
        <authorList>
            <person name="Quandt C.A."/>
            <person name="Kohler A."/>
            <person name="Hesse C.N."/>
            <person name="Sharpton T.J."/>
            <person name="Martin F."/>
            <person name="Spatafora J.W."/>
        </authorList>
    </citation>
    <scope>NUCLEOTIDE SEQUENCE [LARGE SCALE GENOMIC DNA]</scope>
    <source>
        <strain evidence="1 2">OSC145934</strain>
    </source>
</reference>
<accession>A0A232M6U8</accession>
<dbReference type="PANTHER" id="PTHR47642:SF5">
    <property type="entry name" value="ATP-DEPENDENT DNA HELICASE"/>
    <property type="match status" value="1"/>
</dbReference>
<evidence type="ECO:0008006" key="3">
    <source>
        <dbReference type="Google" id="ProtNLM"/>
    </source>
</evidence>
<dbReference type="OrthoDB" id="4540853at2759"/>
<dbReference type="InterPro" id="IPR051055">
    <property type="entry name" value="PIF1_helicase"/>
</dbReference>
<sequence length="155" mass="17578">MSKREFFQANNTCSRSQFPVTIAYAITVHKAQGITVEQAVLNITDRDFAPGLTYVATSRVKSLYGLLFEESFDFERFRPTESATSRMRKEDIARRRHEHVFNPYPLVPSWLLTDDSSSQYGCLPVNSSSPAPISPLYWGHRANIIFFIGVTLPPS</sequence>
<evidence type="ECO:0000313" key="2">
    <source>
        <dbReference type="Proteomes" id="UP000243515"/>
    </source>
</evidence>
<dbReference type="Proteomes" id="UP000243515">
    <property type="component" value="Unassembled WGS sequence"/>
</dbReference>
<dbReference type="Gene3D" id="3.40.50.300">
    <property type="entry name" value="P-loop containing nucleotide triphosphate hydrolases"/>
    <property type="match status" value="1"/>
</dbReference>
<keyword evidence="2" id="KW-1185">Reference proteome</keyword>
<gene>
    <name evidence="1" type="ORF">Egran_00130</name>
</gene>
<dbReference type="AlphaFoldDB" id="A0A232M6U8"/>